<dbReference type="OrthoDB" id="2376661at2759"/>
<feature type="signal peptide" evidence="1">
    <location>
        <begin position="1"/>
        <end position="17"/>
    </location>
</feature>
<keyword evidence="1" id="KW-0732">Signal</keyword>
<dbReference type="AlphaFoldDB" id="A0A086TIX5"/>
<proteinExistence type="predicted"/>
<protein>
    <submittedName>
        <fullName evidence="2">Uncharacterized protein</fullName>
    </submittedName>
</protein>
<sequence length="116" mass="12756">MHKTLVLLSALCASALATAPYYIDIYNNDSSKYFHFATYDEERVCWCVKNTQTGSITGVNGGNIKLFSSTDCTGNYQTIGSNTKQSNTQRVNSFSFGPASIPSLDPQGYCPNWYAL</sequence>
<organism evidence="2 3">
    <name type="scientific">Podila verticillata NRRL 6337</name>
    <dbReference type="NCBI Taxonomy" id="1069443"/>
    <lineage>
        <taxon>Eukaryota</taxon>
        <taxon>Fungi</taxon>
        <taxon>Fungi incertae sedis</taxon>
        <taxon>Mucoromycota</taxon>
        <taxon>Mortierellomycotina</taxon>
        <taxon>Mortierellomycetes</taxon>
        <taxon>Mortierellales</taxon>
        <taxon>Mortierellaceae</taxon>
        <taxon>Podila</taxon>
    </lineage>
</organism>
<dbReference type="Proteomes" id="UP000243308">
    <property type="component" value="Unassembled WGS sequence"/>
</dbReference>
<evidence type="ECO:0000313" key="2">
    <source>
        <dbReference type="EMBL" id="KFH61902.1"/>
    </source>
</evidence>
<evidence type="ECO:0000256" key="1">
    <source>
        <dbReference type="SAM" id="SignalP"/>
    </source>
</evidence>
<name>A0A086TIX5_9FUNG</name>
<evidence type="ECO:0000313" key="3">
    <source>
        <dbReference type="Proteomes" id="UP000243308"/>
    </source>
</evidence>
<gene>
    <name evidence="2" type="ORF">MVEG_12236</name>
</gene>
<dbReference type="EMBL" id="KN042435">
    <property type="protein sequence ID" value="KFH61902.1"/>
    <property type="molecule type" value="Genomic_DNA"/>
</dbReference>
<feature type="chain" id="PRO_5001815743" evidence="1">
    <location>
        <begin position="18"/>
        <end position="116"/>
    </location>
</feature>
<accession>A0A086TIX5</accession>
<reference evidence="2 3" key="1">
    <citation type="submission" date="2011-02" db="EMBL/GenBank/DDBJ databases">
        <title>The Genome Sequence of Mortierella verticillata NRRL 6337.</title>
        <authorList>
            <consortium name="The Broad Institute Genome Sequencing Platform"/>
            <person name="Russ C."/>
            <person name="Cuomo C."/>
            <person name="Burger G."/>
            <person name="Gray M.W."/>
            <person name="Holland P.W.H."/>
            <person name="King N."/>
            <person name="Lang F.B.F."/>
            <person name="Roger A.J."/>
            <person name="Ruiz-Trillo I."/>
            <person name="Young S.K."/>
            <person name="Zeng Q."/>
            <person name="Gargeya S."/>
            <person name="Alvarado L."/>
            <person name="Berlin A."/>
            <person name="Chapman S.B."/>
            <person name="Chen Z."/>
            <person name="Freedman E."/>
            <person name="Gellesch M."/>
            <person name="Goldberg J."/>
            <person name="Griggs A."/>
            <person name="Gujja S."/>
            <person name="Heilman E."/>
            <person name="Heiman D."/>
            <person name="Howarth C."/>
            <person name="Mehta T."/>
            <person name="Neiman D."/>
            <person name="Pearson M."/>
            <person name="Roberts A."/>
            <person name="Saif S."/>
            <person name="Shea T."/>
            <person name="Shenoy N."/>
            <person name="Sisk P."/>
            <person name="Stolte C."/>
            <person name="Sykes S."/>
            <person name="White J."/>
            <person name="Yandava C."/>
            <person name="Haas B."/>
            <person name="Nusbaum C."/>
            <person name="Birren B."/>
        </authorList>
    </citation>
    <scope>NUCLEOTIDE SEQUENCE [LARGE SCALE GENOMIC DNA]</scope>
    <source>
        <strain evidence="2 3">NRRL 6337</strain>
    </source>
</reference>
<keyword evidence="3" id="KW-1185">Reference proteome</keyword>